<dbReference type="AlphaFoldDB" id="A0A917G0X6"/>
<reference evidence="1" key="2">
    <citation type="submission" date="2020-09" db="EMBL/GenBank/DDBJ databases">
        <authorList>
            <person name="Sun Q."/>
            <person name="Zhou Y."/>
        </authorList>
    </citation>
    <scope>NUCLEOTIDE SEQUENCE</scope>
    <source>
        <strain evidence="1">CGMCC 1.12987</strain>
    </source>
</reference>
<dbReference type="InterPro" id="IPR008928">
    <property type="entry name" value="6-hairpin_glycosidase_sf"/>
</dbReference>
<dbReference type="Proteomes" id="UP000644756">
    <property type="component" value="Unassembled WGS sequence"/>
</dbReference>
<evidence type="ECO:0000313" key="1">
    <source>
        <dbReference type="EMBL" id="GGG17237.1"/>
    </source>
</evidence>
<dbReference type="RefSeq" id="WP_188532609.1">
    <property type="nucleotide sequence ID" value="NZ_BMGR01000013.1"/>
</dbReference>
<gene>
    <name evidence="1" type="ORF">GCM10010916_37620</name>
</gene>
<name>A0A917G0X6_9BACL</name>
<dbReference type="GO" id="GO:0005975">
    <property type="term" value="P:carbohydrate metabolic process"/>
    <property type="evidence" value="ECO:0007669"/>
    <property type="project" value="InterPro"/>
</dbReference>
<proteinExistence type="predicted"/>
<sequence length="617" mass="69255">MKIAIFVNSHQSLRLSPVEEADRFAWMDLDTIALGNYDAVFLIGSPTLDKSSVLSPEACAKLWAFAEQGGRIYAELVEAFDFSSSRLFGWKQDFQATRRTIEKLRNDRDIEGMAAGELLEWSGPMLRGFTFDSEVKLSFGVYQETHRSEERGGGALPGLIVRRLGAGTVVYAAFSLFSCSDPETLRPYSRWAPFIQHLAEETGLPLRMWAPLIGMGGHVTARQSVEANLDWFISSGMLPSADGSKGVYENIHSVTAKLSPDRRPDCHAHTALMFHLYGRWKNDEKWLAASDHLLHYLFEEGFQDMDPLSPSYGFFKWYDFPGAYPHQLFTDDNAWVCFVLLYLYRKTGKEIYRERGMLVAEGLLSTQRPDGLRPNCLTRGQLAELGRAGVRELEPSLNPHFESITHAAFIQAYLVTGENAYLETAVTGARTLLARRDEFKFMYSRTSGLTRLLLPLGFLAGHDHTGELEAGLRQTVEYLTAHQHSLGGIEEADNPDPERFGQEDAGVYIANGEGIADQLYTNNFLVMNSWEAWRATGNPQYKQLHDEVAAFMQHIQIRSADGRYNGGWMRAFDLNKAEYFGNNGDTGWGPYCMESGWTNAITSAGLLLALLDESVFD</sequence>
<dbReference type="EMBL" id="BMGR01000013">
    <property type="protein sequence ID" value="GGG17237.1"/>
    <property type="molecule type" value="Genomic_DNA"/>
</dbReference>
<reference evidence="1" key="1">
    <citation type="journal article" date="2014" name="Int. J. Syst. Evol. Microbiol.">
        <title>Complete genome sequence of Corynebacterium casei LMG S-19264T (=DSM 44701T), isolated from a smear-ripened cheese.</title>
        <authorList>
            <consortium name="US DOE Joint Genome Institute (JGI-PGF)"/>
            <person name="Walter F."/>
            <person name="Albersmeier A."/>
            <person name="Kalinowski J."/>
            <person name="Ruckert C."/>
        </authorList>
    </citation>
    <scope>NUCLEOTIDE SEQUENCE</scope>
    <source>
        <strain evidence="1">CGMCC 1.12987</strain>
    </source>
</reference>
<dbReference type="SUPFAM" id="SSF48208">
    <property type="entry name" value="Six-hairpin glycosidases"/>
    <property type="match status" value="2"/>
</dbReference>
<protein>
    <submittedName>
        <fullName evidence="1">Uncharacterized protein</fullName>
    </submittedName>
</protein>
<comment type="caution">
    <text evidence="1">The sequence shown here is derived from an EMBL/GenBank/DDBJ whole genome shotgun (WGS) entry which is preliminary data.</text>
</comment>
<keyword evidence="2" id="KW-1185">Reference proteome</keyword>
<organism evidence="1 2">
    <name type="scientific">Paenibacillus abyssi</name>
    <dbReference type="NCBI Taxonomy" id="1340531"/>
    <lineage>
        <taxon>Bacteria</taxon>
        <taxon>Bacillati</taxon>
        <taxon>Bacillota</taxon>
        <taxon>Bacilli</taxon>
        <taxon>Bacillales</taxon>
        <taxon>Paenibacillaceae</taxon>
        <taxon>Paenibacillus</taxon>
    </lineage>
</organism>
<accession>A0A917G0X6</accession>
<evidence type="ECO:0000313" key="2">
    <source>
        <dbReference type="Proteomes" id="UP000644756"/>
    </source>
</evidence>